<dbReference type="Pfam" id="PF08241">
    <property type="entry name" value="Methyltransf_11"/>
    <property type="match status" value="1"/>
</dbReference>
<dbReference type="GeneID" id="103710826"/>
<dbReference type="InterPro" id="IPR029063">
    <property type="entry name" value="SAM-dependent_MTases_sf"/>
</dbReference>
<comment type="similarity">
    <text evidence="1">Belongs to the methyltransferase superfamily.</text>
</comment>
<feature type="domain" description="Methyltransferase type 11" evidence="6">
    <location>
        <begin position="70"/>
        <end position="170"/>
    </location>
</feature>
<reference evidence="7" key="1">
    <citation type="journal article" date="2019" name="Nat. Commun.">
        <title>Genome-wide association mapping of date palm fruit traits.</title>
        <authorList>
            <person name="Hazzouri K.M."/>
            <person name="Gros-Balthazard M."/>
            <person name="Flowers J.M."/>
            <person name="Copetti D."/>
            <person name="Lemansour A."/>
            <person name="Lebrun M."/>
            <person name="Masmoudi K."/>
            <person name="Ferrand S."/>
            <person name="Dhar M.I."/>
            <person name="Fresquez Z.A."/>
            <person name="Rosas U."/>
            <person name="Zhang J."/>
            <person name="Talag J."/>
            <person name="Lee S."/>
            <person name="Kudrna D."/>
            <person name="Powell R.F."/>
            <person name="Leitch I.J."/>
            <person name="Krueger R.R."/>
            <person name="Wing R.A."/>
            <person name="Amiri K.M.A."/>
            <person name="Purugganan M.D."/>
        </authorList>
    </citation>
    <scope>NUCLEOTIDE SEQUENCE [LARGE SCALE GENOMIC DNA]</scope>
    <source>
        <strain evidence="7">cv. Khalas</strain>
    </source>
</reference>
<evidence type="ECO:0000256" key="1">
    <source>
        <dbReference type="ARBA" id="ARBA00008361"/>
    </source>
</evidence>
<keyword evidence="7" id="KW-1185">Reference proteome</keyword>
<keyword evidence="3" id="KW-0808">Transferase</keyword>
<evidence type="ECO:0000256" key="2">
    <source>
        <dbReference type="ARBA" id="ARBA00022603"/>
    </source>
</evidence>
<dbReference type="AlphaFoldDB" id="A0A8B7CA32"/>
<evidence type="ECO:0000256" key="4">
    <source>
        <dbReference type="ARBA" id="ARBA00023268"/>
    </source>
</evidence>
<dbReference type="OrthoDB" id="411785at2759"/>
<dbReference type="FunFam" id="3.40.50.150:FF:000256">
    <property type="entry name" value="S-adenosyl-L-methionine-dependent methyltransferase superfamily protein"/>
    <property type="match status" value="1"/>
</dbReference>
<evidence type="ECO:0000259" key="6">
    <source>
        <dbReference type="Pfam" id="PF08241"/>
    </source>
</evidence>
<evidence type="ECO:0000256" key="3">
    <source>
        <dbReference type="ARBA" id="ARBA00022679"/>
    </source>
</evidence>
<proteinExistence type="inferred from homology"/>
<dbReference type="Proteomes" id="UP000228380">
    <property type="component" value="Chromosome 14"/>
</dbReference>
<organism evidence="7 8">
    <name type="scientific">Phoenix dactylifera</name>
    <name type="common">Date palm</name>
    <dbReference type="NCBI Taxonomy" id="42345"/>
    <lineage>
        <taxon>Eukaryota</taxon>
        <taxon>Viridiplantae</taxon>
        <taxon>Streptophyta</taxon>
        <taxon>Embryophyta</taxon>
        <taxon>Tracheophyta</taxon>
        <taxon>Spermatophyta</taxon>
        <taxon>Magnoliopsida</taxon>
        <taxon>Liliopsida</taxon>
        <taxon>Arecaceae</taxon>
        <taxon>Coryphoideae</taxon>
        <taxon>Phoeniceae</taxon>
        <taxon>Phoenix</taxon>
    </lineage>
</organism>
<sequence>MAKGGGGEGLEILETLGDFTSKENWDKFFTLRGAGDSFEWYAEWPALRDPLLAELSSFSAADTPIQILVPGCGSSRVSEYLYDAGFRQITNIDFSKVVVSDMLRRNVRSRPEMRWRVMDMTDMQFADEFFDVILDKGGLDALMEPELGSKLGKKLLKEVKRVLKSGGKYLCLTLAESHVQGLLFSEFRFGWNTSIYAIPHRPCNKPTFQTFMVAVVKEKLGALNPVRSLFDHSAVNCNAKQVFALNNAVEGENKIRGNYSTGADILYSLEDLQLGAKGNLKELLPGRRCQLILGEQGSCLYSYKTVLLDARQQPDPFLYHCGVFIVPKSRAYEWLFTSEEGQWLVVESSKAARLIMVFLDSRHTHASMDDIQKDLSPLVKNLAPGNPEDEARIPFMMANDGVKQRNILQKVTSTITGPIIVEDVIYEAVDGDGDNTGLTSSDTKMFRRLTFERSLGLVQSEALLIREPQSNPVESVGKKSSLSSKSRKKGGKKISDSSKLINGSRSTWKVDHSCLASSYHSGIVSGFALIASALEIAASSEKKVRTIIVGLGAGLLPMFLHGCLPFLEIEVVELDPLILDLARKYFGFTEDKRLKVHIDDGIQFIRNANIVPSPLDTKHKVDDSKTVSQSHDGEVMKSLANGNSNTESKIVIIDADSSDLSSGLACPPADFVEESFLLSVKTFLSGGGLFIINLVSRSPAIREMIVSRMKVVFSHLFSLELEEDVNEILFASSSEAFIHIDHYPEAWTQLKNMMRVHLPERQMLMQKINCLK</sequence>
<dbReference type="FunFam" id="3.40.50.150:FF:000211">
    <property type="entry name" value="Methyltransferase-like protein 13"/>
    <property type="match status" value="1"/>
</dbReference>
<accession>A0A8B7CA32</accession>
<feature type="region of interest" description="Disordered" evidence="5">
    <location>
        <begin position="469"/>
        <end position="498"/>
    </location>
</feature>
<dbReference type="GO" id="GO:0032259">
    <property type="term" value="P:methylation"/>
    <property type="evidence" value="ECO:0007669"/>
    <property type="project" value="UniProtKB-KW"/>
</dbReference>
<dbReference type="SUPFAM" id="SSF53335">
    <property type="entry name" value="S-adenosyl-L-methionine-dependent methyltransferases"/>
    <property type="match status" value="2"/>
</dbReference>
<keyword evidence="4" id="KW-0511">Multifunctional enzyme</keyword>
<dbReference type="GO" id="GO:0008757">
    <property type="term" value="F:S-adenosylmethionine-dependent methyltransferase activity"/>
    <property type="evidence" value="ECO:0007669"/>
    <property type="project" value="InterPro"/>
</dbReference>
<protein>
    <submittedName>
        <fullName evidence="8">EEF1A lysine and N-terminal methyltransferase</fullName>
    </submittedName>
</protein>
<dbReference type="KEGG" id="pda:103710826"/>
<dbReference type="PANTHER" id="PTHR12176:SF78">
    <property type="entry name" value="EEF1A LYSINE AND N-TERMINAL METHYLTRANSFERASE"/>
    <property type="match status" value="1"/>
</dbReference>
<dbReference type="PANTHER" id="PTHR12176">
    <property type="entry name" value="SAM-DEPENDENT METHYLTRANSFERASE SUPERFAMILY PROTEIN"/>
    <property type="match status" value="1"/>
</dbReference>
<evidence type="ECO:0000313" key="7">
    <source>
        <dbReference type="Proteomes" id="UP000228380"/>
    </source>
</evidence>
<name>A0A8B7CA32_PHODC</name>
<dbReference type="CDD" id="cd02440">
    <property type="entry name" value="AdoMet_MTases"/>
    <property type="match status" value="1"/>
</dbReference>
<dbReference type="Gene3D" id="3.40.50.150">
    <property type="entry name" value="Vaccinia Virus protein VP39"/>
    <property type="match status" value="2"/>
</dbReference>
<gene>
    <name evidence="8" type="primary">LOC103710826</name>
</gene>
<dbReference type="InterPro" id="IPR013216">
    <property type="entry name" value="Methyltransf_11"/>
</dbReference>
<keyword evidence="2 8" id="KW-0489">Methyltransferase</keyword>
<dbReference type="RefSeq" id="XP_008794947.2">
    <property type="nucleotide sequence ID" value="XM_008796725.4"/>
</dbReference>
<evidence type="ECO:0000256" key="5">
    <source>
        <dbReference type="SAM" id="MobiDB-lite"/>
    </source>
</evidence>
<reference evidence="8" key="2">
    <citation type="submission" date="2025-08" db="UniProtKB">
        <authorList>
            <consortium name="RefSeq"/>
        </authorList>
    </citation>
    <scope>IDENTIFICATION</scope>
    <source>
        <tissue evidence="8">Young leaves</tissue>
    </source>
</reference>
<dbReference type="InterPro" id="IPR051419">
    <property type="entry name" value="Lys/N-term_MeTrsfase_sf"/>
</dbReference>
<evidence type="ECO:0000313" key="8">
    <source>
        <dbReference type="RefSeq" id="XP_008794947.2"/>
    </source>
</evidence>